<gene>
    <name evidence="3" type="ORF">F8388_008879</name>
</gene>
<sequence length="217" mass="25272">MIIASKSYIYFKIPLYNGKRSGKNLQNFSFLVSTNNKPLRYPVSLLLFFMASSSRGNEDSSKAWVDMCLEEEENAEAIFEDEDEAEVDPEFDDRLCLVGKLLTRKVTDYQKPGKGMYVKILEQNRFLFQFYHEIDIQRVINGSPWTYDRKQLIIERLKPVAQSKENHENQPPDGKDNSHDEPAVVLNDNISTFISDKELEILDTKRKRIDTVKQTHK</sequence>
<evidence type="ECO:0000313" key="4">
    <source>
        <dbReference type="Proteomes" id="UP000525078"/>
    </source>
</evidence>
<feature type="domain" description="DUF4283" evidence="2">
    <location>
        <begin position="111"/>
        <end position="161"/>
    </location>
</feature>
<comment type="caution">
    <text evidence="3">The sequence shown here is derived from an EMBL/GenBank/DDBJ whole genome shotgun (WGS) entry which is preliminary data.</text>
</comment>
<dbReference type="InterPro" id="IPR025558">
    <property type="entry name" value="DUF4283"/>
</dbReference>
<dbReference type="Proteomes" id="UP000525078">
    <property type="component" value="Unassembled WGS sequence"/>
</dbReference>
<reference evidence="3 4" key="1">
    <citation type="journal article" date="2020" name="bioRxiv">
        <title>Sequence and annotation of 42 cannabis genomes reveals extensive copy number variation in cannabinoid synthesis and pathogen resistance genes.</title>
        <authorList>
            <person name="Mckernan K.J."/>
            <person name="Helbert Y."/>
            <person name="Kane L.T."/>
            <person name="Ebling H."/>
            <person name="Zhang L."/>
            <person name="Liu B."/>
            <person name="Eaton Z."/>
            <person name="Mclaughlin S."/>
            <person name="Kingan S."/>
            <person name="Baybayan P."/>
            <person name="Concepcion G."/>
            <person name="Jordan M."/>
            <person name="Riva A."/>
            <person name="Barbazuk W."/>
            <person name="Harkins T."/>
        </authorList>
    </citation>
    <scope>NUCLEOTIDE SEQUENCE [LARGE SCALE GENOMIC DNA]</scope>
    <source>
        <strain evidence="4">cv. Jamaican Lion 4</strain>
        <tissue evidence="3">Leaf</tissue>
    </source>
</reference>
<dbReference type="AlphaFoldDB" id="A0A7J6GWJ7"/>
<evidence type="ECO:0000313" key="3">
    <source>
        <dbReference type="EMBL" id="KAF4387245.1"/>
    </source>
</evidence>
<proteinExistence type="predicted"/>
<organism evidence="3 4">
    <name type="scientific">Cannabis sativa</name>
    <name type="common">Hemp</name>
    <name type="synonym">Marijuana</name>
    <dbReference type="NCBI Taxonomy" id="3483"/>
    <lineage>
        <taxon>Eukaryota</taxon>
        <taxon>Viridiplantae</taxon>
        <taxon>Streptophyta</taxon>
        <taxon>Embryophyta</taxon>
        <taxon>Tracheophyta</taxon>
        <taxon>Spermatophyta</taxon>
        <taxon>Magnoliopsida</taxon>
        <taxon>eudicotyledons</taxon>
        <taxon>Gunneridae</taxon>
        <taxon>Pentapetalae</taxon>
        <taxon>rosids</taxon>
        <taxon>fabids</taxon>
        <taxon>Rosales</taxon>
        <taxon>Cannabaceae</taxon>
        <taxon>Cannabis</taxon>
    </lineage>
</organism>
<evidence type="ECO:0000259" key="2">
    <source>
        <dbReference type="Pfam" id="PF14111"/>
    </source>
</evidence>
<feature type="region of interest" description="Disordered" evidence="1">
    <location>
        <begin position="161"/>
        <end position="182"/>
    </location>
</feature>
<accession>A0A7J6GWJ7</accession>
<dbReference type="Pfam" id="PF14111">
    <property type="entry name" value="DUF4283"/>
    <property type="match status" value="1"/>
</dbReference>
<dbReference type="EMBL" id="JAATIP010000040">
    <property type="protein sequence ID" value="KAF4387245.1"/>
    <property type="molecule type" value="Genomic_DNA"/>
</dbReference>
<protein>
    <recommendedName>
        <fullName evidence="2">DUF4283 domain-containing protein</fullName>
    </recommendedName>
</protein>
<evidence type="ECO:0000256" key="1">
    <source>
        <dbReference type="SAM" id="MobiDB-lite"/>
    </source>
</evidence>
<name>A0A7J6GWJ7_CANSA</name>